<dbReference type="EMBL" id="JACCBK010000001">
    <property type="protein sequence ID" value="NYD86014.1"/>
    <property type="molecule type" value="Genomic_DNA"/>
</dbReference>
<dbReference type="Proteomes" id="UP000577956">
    <property type="component" value="Unassembled WGS sequence"/>
</dbReference>
<gene>
    <name evidence="6" type="ORF">BKA21_001563</name>
    <name evidence="5" type="ORF">Col01nite_01370</name>
</gene>
<dbReference type="Gene3D" id="3.20.20.80">
    <property type="entry name" value="Glycosidases"/>
    <property type="match status" value="1"/>
</dbReference>
<sequence length="426" mass="46032">MTSPHHAPDAGRYPETFWWGVAGAGHQIEGHDTTSDTSFLEQVEPTVFVEPSGAACRSWELWEQDLDLVAAMGLGAYRFSVEWARVEPEQGVVDPAALDRYDALVDGCLARGLTPVVTLNHFTSPRWFGAAGGWLATDAPASFADQCARVVGRLGDRVPAFVTLNEPNLAATLLWGGLPPFVVDLQRRTLEAASAAAGVPRFRAANVVLPEEREAVEDGTALGHRAARDVVRALAPHARVGLSLAVVDDVALDEEGAALRDRKRAECYERWFDLVRDDDFVGVQNYEQIAHDRTGVVHAGEGSGPVNQMGTPLVPESLGGAVRYVHGATGVPVLVSEHGVATQDDALRAGLVEPALASLDAAVRDGVPVLGYFHWTLMDNFEWIFGYRYQLGLHEVDRVTGRRTAKPSAAVLARAVARRRADALVR</sequence>
<dbReference type="InterPro" id="IPR001360">
    <property type="entry name" value="Glyco_hydro_1"/>
</dbReference>
<organism evidence="6 7">
    <name type="scientific">Cellulomonas oligotrophica</name>
    <dbReference type="NCBI Taxonomy" id="931536"/>
    <lineage>
        <taxon>Bacteria</taxon>
        <taxon>Bacillati</taxon>
        <taxon>Actinomycetota</taxon>
        <taxon>Actinomycetes</taxon>
        <taxon>Micrococcales</taxon>
        <taxon>Cellulomonadaceae</taxon>
        <taxon>Cellulomonas</taxon>
    </lineage>
</organism>
<dbReference type="EMBL" id="BONN01000001">
    <property type="protein sequence ID" value="GIG30978.1"/>
    <property type="molecule type" value="Genomic_DNA"/>
</dbReference>
<keyword evidence="8" id="KW-1185">Reference proteome</keyword>
<evidence type="ECO:0000313" key="7">
    <source>
        <dbReference type="Proteomes" id="UP000577956"/>
    </source>
</evidence>
<dbReference type="Pfam" id="PF00232">
    <property type="entry name" value="Glyco_hydro_1"/>
    <property type="match status" value="2"/>
</dbReference>
<evidence type="ECO:0000256" key="1">
    <source>
        <dbReference type="ARBA" id="ARBA00010838"/>
    </source>
</evidence>
<dbReference type="GO" id="GO:0016052">
    <property type="term" value="P:carbohydrate catabolic process"/>
    <property type="evidence" value="ECO:0007669"/>
    <property type="project" value="TreeGrafter"/>
</dbReference>
<evidence type="ECO:0000313" key="5">
    <source>
        <dbReference type="EMBL" id="GIG30978.1"/>
    </source>
</evidence>
<evidence type="ECO:0000313" key="6">
    <source>
        <dbReference type="EMBL" id="NYD86014.1"/>
    </source>
</evidence>
<evidence type="ECO:0000313" key="8">
    <source>
        <dbReference type="Proteomes" id="UP000618382"/>
    </source>
</evidence>
<evidence type="ECO:0000256" key="4">
    <source>
        <dbReference type="RuleBase" id="RU003690"/>
    </source>
</evidence>
<accession>A0A7Y9JYQ9</accession>
<dbReference type="InterPro" id="IPR017853">
    <property type="entry name" value="GH"/>
</dbReference>
<dbReference type="AlphaFoldDB" id="A0A7Y9JYQ9"/>
<evidence type="ECO:0000256" key="2">
    <source>
        <dbReference type="ARBA" id="ARBA00022801"/>
    </source>
</evidence>
<dbReference type="RefSeq" id="WP_140457717.1">
    <property type="nucleotide sequence ID" value="NZ_BAABFI010000002.1"/>
</dbReference>
<dbReference type="PANTHER" id="PTHR10353:SF36">
    <property type="entry name" value="LP05116P"/>
    <property type="match status" value="1"/>
</dbReference>
<dbReference type="GO" id="GO:0008422">
    <property type="term" value="F:beta-glucosidase activity"/>
    <property type="evidence" value="ECO:0007669"/>
    <property type="project" value="UniProtKB-EC"/>
</dbReference>
<keyword evidence="2 6" id="KW-0378">Hydrolase</keyword>
<comment type="similarity">
    <text evidence="1 4">Belongs to the glycosyl hydrolase 1 family.</text>
</comment>
<reference evidence="6 7" key="1">
    <citation type="submission" date="2020-07" db="EMBL/GenBank/DDBJ databases">
        <title>Sequencing the genomes of 1000 actinobacteria strains.</title>
        <authorList>
            <person name="Klenk H.-P."/>
        </authorList>
    </citation>
    <scope>NUCLEOTIDE SEQUENCE [LARGE SCALE GENOMIC DNA]</scope>
    <source>
        <strain evidence="6 7">DSM 24482</strain>
    </source>
</reference>
<name>A0A7Y9JYQ9_9CELL</name>
<keyword evidence="3 6" id="KW-0326">Glycosidase</keyword>
<dbReference type="PRINTS" id="PR00131">
    <property type="entry name" value="GLHYDRLASE1"/>
</dbReference>
<dbReference type="SUPFAM" id="SSF51445">
    <property type="entry name" value="(Trans)glycosidases"/>
    <property type="match status" value="1"/>
</dbReference>
<dbReference type="EC" id="3.2.1.21" evidence="6"/>
<dbReference type="PANTHER" id="PTHR10353">
    <property type="entry name" value="GLYCOSYL HYDROLASE"/>
    <property type="match status" value="1"/>
</dbReference>
<reference evidence="5 8" key="2">
    <citation type="submission" date="2021-01" db="EMBL/GenBank/DDBJ databases">
        <title>Whole genome shotgun sequence of Cellulomonas oligotrophica NBRC 109435.</title>
        <authorList>
            <person name="Komaki H."/>
            <person name="Tamura T."/>
        </authorList>
    </citation>
    <scope>NUCLEOTIDE SEQUENCE [LARGE SCALE GENOMIC DNA]</scope>
    <source>
        <strain evidence="5 8">NBRC 109435</strain>
    </source>
</reference>
<proteinExistence type="inferred from homology"/>
<comment type="caution">
    <text evidence="6">The sequence shown here is derived from an EMBL/GenBank/DDBJ whole genome shotgun (WGS) entry which is preliminary data.</text>
</comment>
<evidence type="ECO:0000256" key="3">
    <source>
        <dbReference type="ARBA" id="ARBA00023295"/>
    </source>
</evidence>
<dbReference type="GO" id="GO:0005829">
    <property type="term" value="C:cytosol"/>
    <property type="evidence" value="ECO:0007669"/>
    <property type="project" value="TreeGrafter"/>
</dbReference>
<dbReference type="Proteomes" id="UP000618382">
    <property type="component" value="Unassembled WGS sequence"/>
</dbReference>
<protein>
    <submittedName>
        <fullName evidence="6">Beta-glucosidase</fullName>
        <ecNumber evidence="6">3.2.1.21</ecNumber>
    </submittedName>
</protein>